<reference evidence="8" key="1">
    <citation type="submission" date="2025-08" db="UniProtKB">
        <authorList>
            <consortium name="RefSeq"/>
        </authorList>
    </citation>
    <scope>IDENTIFICATION</scope>
    <source>
        <tissue evidence="8">Leaves</tissue>
    </source>
</reference>
<dbReference type="AlphaFoldDB" id="A0A2I4FNT8"/>
<protein>
    <recommendedName>
        <fullName evidence="4">Small ribosomal subunit protein mS38</fullName>
    </recommendedName>
</protein>
<evidence type="ECO:0000256" key="3">
    <source>
        <dbReference type="ARBA" id="ARBA00035647"/>
    </source>
</evidence>
<feature type="domain" description="Ribosomal protein mS38 C-terminal" evidence="6">
    <location>
        <begin position="114"/>
        <end position="144"/>
    </location>
</feature>
<dbReference type="PANTHER" id="PTHR32035">
    <property type="entry name" value="AURORA KINASE A-INTERACTING PROTEIN"/>
    <property type="match status" value="1"/>
</dbReference>
<comment type="subcellular location">
    <subcellularLocation>
        <location evidence="1">Mitochondrion</location>
    </subcellularLocation>
</comment>
<evidence type="ECO:0000256" key="5">
    <source>
        <dbReference type="SAM" id="MobiDB-lite"/>
    </source>
</evidence>
<evidence type="ECO:0000256" key="4">
    <source>
        <dbReference type="ARBA" id="ARBA00035682"/>
    </source>
</evidence>
<dbReference type="Pfam" id="PF08213">
    <property type="entry name" value="COX24_C"/>
    <property type="match status" value="1"/>
</dbReference>
<evidence type="ECO:0000313" key="8">
    <source>
        <dbReference type="RefSeq" id="XP_018833319.1"/>
    </source>
</evidence>
<dbReference type="SMART" id="SM01155">
    <property type="entry name" value="DUF1713"/>
    <property type="match status" value="1"/>
</dbReference>
<keyword evidence="7" id="KW-1185">Reference proteome</keyword>
<dbReference type="Proteomes" id="UP000235220">
    <property type="component" value="Chromosome 2"/>
</dbReference>
<name>A0A2I4FNT8_JUGRE</name>
<dbReference type="InterPro" id="IPR013177">
    <property type="entry name" value="Ribosomal_mS38_C"/>
</dbReference>
<dbReference type="KEGG" id="jre:109000770"/>
<comment type="similarity">
    <text evidence="3">Belongs to the mitochondrion-specific ribosomal protein mS38 family.</text>
</comment>
<dbReference type="OrthoDB" id="1932216at2759"/>
<sequence length="144" mass="16692">MASLLHKLTKKTPSVRTLSSTLKTPLFLAPDPLLIPNQNHLCTTKQPDEEHPNDLDSLLGHSFRAKVESPQTLRFFPSFPFGFCLNPVFSTGFERLAVLEAEDVEPVDDARRIWADSVKKKRKRKMNKHKYKKLRKRLRRKART</sequence>
<dbReference type="PANTHER" id="PTHR32035:SF3">
    <property type="entry name" value="SMALL RIBOSOMAL SUBUNIT PROTEIN MS38"/>
    <property type="match status" value="1"/>
</dbReference>
<dbReference type="GO" id="GO:0005739">
    <property type="term" value="C:mitochondrion"/>
    <property type="evidence" value="ECO:0007669"/>
    <property type="project" value="UniProtKB-SubCell"/>
</dbReference>
<dbReference type="STRING" id="51240.A0A2I4FNT8"/>
<feature type="region of interest" description="Disordered" evidence="5">
    <location>
        <begin position="118"/>
        <end position="144"/>
    </location>
</feature>
<evidence type="ECO:0000313" key="7">
    <source>
        <dbReference type="Proteomes" id="UP000235220"/>
    </source>
</evidence>
<evidence type="ECO:0000256" key="1">
    <source>
        <dbReference type="ARBA" id="ARBA00004173"/>
    </source>
</evidence>
<dbReference type="Gramene" id="Jr02_02090_p1">
    <property type="protein sequence ID" value="cds.Jr02_02090_p1"/>
    <property type="gene ID" value="Jr02_02090"/>
</dbReference>
<accession>A0A2I4FNT8</accession>
<dbReference type="GeneID" id="109000770"/>
<dbReference type="FunCoup" id="A0A2I4FNT8">
    <property type="interactions" value="909"/>
</dbReference>
<feature type="compositionally biased region" description="Basic residues" evidence="5">
    <location>
        <begin position="119"/>
        <end position="144"/>
    </location>
</feature>
<evidence type="ECO:0000259" key="6">
    <source>
        <dbReference type="SMART" id="SM01155"/>
    </source>
</evidence>
<keyword evidence="2" id="KW-0496">Mitochondrion</keyword>
<gene>
    <name evidence="8" type="primary">LOC109000770</name>
</gene>
<organism evidence="7 8">
    <name type="scientific">Juglans regia</name>
    <name type="common">English walnut</name>
    <dbReference type="NCBI Taxonomy" id="51240"/>
    <lineage>
        <taxon>Eukaryota</taxon>
        <taxon>Viridiplantae</taxon>
        <taxon>Streptophyta</taxon>
        <taxon>Embryophyta</taxon>
        <taxon>Tracheophyta</taxon>
        <taxon>Spermatophyta</taxon>
        <taxon>Magnoliopsida</taxon>
        <taxon>eudicotyledons</taxon>
        <taxon>Gunneridae</taxon>
        <taxon>Pentapetalae</taxon>
        <taxon>rosids</taxon>
        <taxon>fabids</taxon>
        <taxon>Fagales</taxon>
        <taxon>Juglandaceae</taxon>
        <taxon>Juglans</taxon>
    </lineage>
</organism>
<dbReference type="RefSeq" id="XP_018833319.1">
    <property type="nucleotide sequence ID" value="XM_018977774.1"/>
</dbReference>
<evidence type="ECO:0000256" key="2">
    <source>
        <dbReference type="ARBA" id="ARBA00023128"/>
    </source>
</evidence>
<proteinExistence type="inferred from homology"/>